<name>R4SMI5_9PSEU</name>
<protein>
    <submittedName>
        <fullName evidence="3">Oxidoreductase</fullName>
    </submittedName>
</protein>
<dbReference type="GO" id="GO:0016491">
    <property type="term" value="F:oxidoreductase activity"/>
    <property type="evidence" value="ECO:0007669"/>
    <property type="project" value="UniProtKB-KW"/>
</dbReference>
<comment type="similarity">
    <text evidence="1">Belongs to the short-chain dehydrogenases/reductases (SDR) family.</text>
</comment>
<gene>
    <name evidence="3" type="ORF">AORI_2181</name>
</gene>
<dbReference type="FunFam" id="3.40.50.720:FF:000084">
    <property type="entry name" value="Short-chain dehydrogenase reductase"/>
    <property type="match status" value="1"/>
</dbReference>
<keyword evidence="2" id="KW-0560">Oxidoreductase</keyword>
<dbReference type="InterPro" id="IPR051122">
    <property type="entry name" value="SDR_DHRS6-like"/>
</dbReference>
<organism evidence="3 4">
    <name type="scientific">Amycolatopsis keratiniphila</name>
    <dbReference type="NCBI Taxonomy" id="129921"/>
    <lineage>
        <taxon>Bacteria</taxon>
        <taxon>Bacillati</taxon>
        <taxon>Actinomycetota</taxon>
        <taxon>Actinomycetes</taxon>
        <taxon>Pseudonocardiales</taxon>
        <taxon>Pseudonocardiaceae</taxon>
        <taxon>Amycolatopsis</taxon>
        <taxon>Amycolatopsis japonica group</taxon>
    </lineage>
</organism>
<evidence type="ECO:0000313" key="4">
    <source>
        <dbReference type="Proteomes" id="UP000013968"/>
    </source>
</evidence>
<dbReference type="SUPFAM" id="SSF51735">
    <property type="entry name" value="NAD(P)-binding Rossmann-fold domains"/>
    <property type="match status" value="1"/>
</dbReference>
<dbReference type="KEGG" id="aoi:AORI_2181"/>
<dbReference type="InterPro" id="IPR002347">
    <property type="entry name" value="SDR_fam"/>
</dbReference>
<keyword evidence="4" id="KW-1185">Reference proteome</keyword>
<accession>R4SMI5</accession>
<evidence type="ECO:0000256" key="1">
    <source>
        <dbReference type="ARBA" id="ARBA00006484"/>
    </source>
</evidence>
<dbReference type="EMBL" id="CP003410">
    <property type="protein sequence ID" value="AGM04769.1"/>
    <property type="molecule type" value="Genomic_DNA"/>
</dbReference>
<dbReference type="PANTHER" id="PTHR43477">
    <property type="entry name" value="DIHYDROANTICAPSIN 7-DEHYDROGENASE"/>
    <property type="match status" value="1"/>
</dbReference>
<dbReference type="PRINTS" id="PR00081">
    <property type="entry name" value="GDHRDH"/>
</dbReference>
<dbReference type="AlphaFoldDB" id="R4SMI5"/>
<dbReference type="PANTHER" id="PTHR43477:SF1">
    <property type="entry name" value="DIHYDROANTICAPSIN 7-DEHYDROGENASE"/>
    <property type="match status" value="1"/>
</dbReference>
<proteinExistence type="inferred from homology"/>
<dbReference type="CDD" id="cd05233">
    <property type="entry name" value="SDR_c"/>
    <property type="match status" value="1"/>
</dbReference>
<dbReference type="Proteomes" id="UP000013968">
    <property type="component" value="Chromosome"/>
</dbReference>
<dbReference type="PATRIC" id="fig|1156913.3.peg.2233"/>
<evidence type="ECO:0000313" key="3">
    <source>
        <dbReference type="EMBL" id="AGM04769.1"/>
    </source>
</evidence>
<dbReference type="HOGENOM" id="CLU_010194_1_0_11"/>
<dbReference type="InterPro" id="IPR036291">
    <property type="entry name" value="NAD(P)-bd_dom_sf"/>
</dbReference>
<evidence type="ECO:0000256" key="2">
    <source>
        <dbReference type="ARBA" id="ARBA00023002"/>
    </source>
</evidence>
<dbReference type="Pfam" id="PF13561">
    <property type="entry name" value="adh_short_C2"/>
    <property type="match status" value="1"/>
</dbReference>
<dbReference type="PROSITE" id="PS00061">
    <property type="entry name" value="ADH_SHORT"/>
    <property type="match status" value="1"/>
</dbReference>
<dbReference type="InterPro" id="IPR020904">
    <property type="entry name" value="Sc_DH/Rdtase_CS"/>
</dbReference>
<sequence>MTKHVNNHSDKKAVVAGGTHGMGLAVVKALLDGGAEVLLTGRNEKSIETVRTELAGRPAHIVRSDATSMADIRALGGDVENKLGRIDFLFVNIGHARLEPFDQVTEASYDQSFDTNTKGAFFTAQRLAPLIRDGGSIVFTTSIADEGGTDALTVYSGAKAAVRAIAKGIASALLPRGIRVNVISPGFIDTPTMGITGMTHEDRDAFMAMGDQVTPMKRHGTVEEIAAAVLFLAFDATFTTGARLTVDGGIGQGIAAPQ</sequence>
<dbReference type="Gene3D" id="3.40.50.720">
    <property type="entry name" value="NAD(P)-binding Rossmann-like Domain"/>
    <property type="match status" value="1"/>
</dbReference>
<reference evidence="3 4" key="1">
    <citation type="journal article" date="2013" name="BMC Genomics">
        <title>ContigScape: a Cytoscape plugin facilitating microbial genome gap closing.</title>
        <authorList>
            <person name="Tang B."/>
            <person name="Wang Q."/>
            <person name="Yang M."/>
            <person name="Xie F."/>
            <person name="Zhu Y."/>
            <person name="Zhuo Y."/>
            <person name="Wang S."/>
            <person name="Gao H."/>
            <person name="Ding X."/>
            <person name="Zhang L."/>
            <person name="Zhao G."/>
            <person name="Zheng H."/>
        </authorList>
    </citation>
    <scope>NUCLEOTIDE SEQUENCE [LARGE SCALE GENOMIC DNA]</scope>
    <source>
        <strain evidence="3 4">HCCB10007</strain>
    </source>
</reference>